<evidence type="ECO:0000313" key="9">
    <source>
        <dbReference type="Proteomes" id="UP000001037"/>
    </source>
</evidence>
<dbReference type="NCBIfam" id="TIGR00427">
    <property type="entry name" value="NAAT family transporter"/>
    <property type="match status" value="1"/>
</dbReference>
<protein>
    <recommendedName>
        <fullName evidence="7">UPF0056 membrane protein</fullName>
    </recommendedName>
</protein>
<keyword evidence="6 7" id="KW-0472">Membrane</keyword>
<keyword evidence="5 7" id="KW-1133">Transmembrane helix</keyword>
<dbReference type="AlphaFoldDB" id="G0EFS9"/>
<evidence type="ECO:0000256" key="3">
    <source>
        <dbReference type="ARBA" id="ARBA00022475"/>
    </source>
</evidence>
<reference evidence="8 9" key="1">
    <citation type="journal article" date="2011" name="Stand. Genomic Sci.">
        <title>Complete genome sequence of the hyperthermophilic chemolithoautotroph Pyrolobus fumarii type strain (1A).</title>
        <authorList>
            <person name="Anderson I."/>
            <person name="Goker M."/>
            <person name="Nolan M."/>
            <person name="Lucas S."/>
            <person name="Hammon N."/>
            <person name="Deshpande S."/>
            <person name="Cheng J.F."/>
            <person name="Tapia R."/>
            <person name="Han C."/>
            <person name="Goodwin L."/>
            <person name="Pitluck S."/>
            <person name="Huntemann M."/>
            <person name="Liolios K."/>
            <person name="Ivanova N."/>
            <person name="Pagani I."/>
            <person name="Mavromatis K."/>
            <person name="Ovchinikova G."/>
            <person name="Pati A."/>
            <person name="Chen A."/>
            <person name="Palaniappan K."/>
            <person name="Land M."/>
            <person name="Hauser L."/>
            <person name="Brambilla E.M."/>
            <person name="Huber H."/>
            <person name="Yasawong M."/>
            <person name="Rohde M."/>
            <person name="Spring S."/>
            <person name="Abt B."/>
            <person name="Sikorski J."/>
            <person name="Wirth R."/>
            <person name="Detter J.C."/>
            <person name="Woyke T."/>
            <person name="Bristow J."/>
            <person name="Eisen J.A."/>
            <person name="Markowitz V."/>
            <person name="Hugenholtz P."/>
            <person name="Kyrpides N.C."/>
            <person name="Klenk H.P."/>
            <person name="Lapidus A."/>
        </authorList>
    </citation>
    <scope>NUCLEOTIDE SEQUENCE [LARGE SCALE GENOMIC DNA]</scope>
    <source>
        <strain evidence="9">DSM 11204 / 1A</strain>
    </source>
</reference>
<dbReference type="EMBL" id="CP002838">
    <property type="protein sequence ID" value="AEM38250.1"/>
    <property type="molecule type" value="Genomic_DNA"/>
</dbReference>
<dbReference type="PANTHER" id="PTHR33508">
    <property type="entry name" value="UPF0056 MEMBRANE PROTEIN YHCE"/>
    <property type="match status" value="1"/>
</dbReference>
<evidence type="ECO:0000256" key="5">
    <source>
        <dbReference type="ARBA" id="ARBA00022989"/>
    </source>
</evidence>
<accession>G0EFS9</accession>
<comment type="similarity">
    <text evidence="2 7">Belongs to the UPF0056 (MarC) family.</text>
</comment>
<comment type="subcellular location">
    <subcellularLocation>
        <location evidence="1 7">Cell membrane</location>
        <topology evidence="1 7">Multi-pass membrane protein</topology>
    </subcellularLocation>
</comment>
<dbReference type="eggNOG" id="arCOG01997">
    <property type="taxonomic scope" value="Archaea"/>
</dbReference>
<feature type="transmembrane region" description="Helical" evidence="7">
    <location>
        <begin position="112"/>
        <end position="134"/>
    </location>
</feature>
<dbReference type="Pfam" id="PF01914">
    <property type="entry name" value="MarC"/>
    <property type="match status" value="1"/>
</dbReference>
<evidence type="ECO:0000256" key="1">
    <source>
        <dbReference type="ARBA" id="ARBA00004651"/>
    </source>
</evidence>
<evidence type="ECO:0000313" key="8">
    <source>
        <dbReference type="EMBL" id="AEM38250.1"/>
    </source>
</evidence>
<evidence type="ECO:0000256" key="2">
    <source>
        <dbReference type="ARBA" id="ARBA00009784"/>
    </source>
</evidence>
<gene>
    <name evidence="8" type="ordered locus">Pyrfu_0378</name>
</gene>
<keyword evidence="4 7" id="KW-0812">Transmembrane</keyword>
<sequence>MAGMPIDEALVKSIAILFLIVDPIGNAPIFHAVTYSMSSERRKKIIVESVIAATIILLVFGLIGDVVLSYFGLRIADFRVAGGIILLLYGVAGVMGFTEAGRLEAEGDVETIAIVPLATPLLAGPGAIATVLYIKAVYGLYYALVSTTVVAALTLVILLAGGRLLHLLGKSGAVALARIFSFLLAAIAVAMIREGVEEYIASINAESSS</sequence>
<name>G0EFS9_PYRF1</name>
<feature type="transmembrane region" description="Helical" evidence="7">
    <location>
        <begin position="173"/>
        <end position="192"/>
    </location>
</feature>
<evidence type="ECO:0000256" key="4">
    <source>
        <dbReference type="ARBA" id="ARBA00022692"/>
    </source>
</evidence>
<feature type="transmembrane region" description="Helical" evidence="7">
    <location>
        <begin position="45"/>
        <end position="72"/>
    </location>
</feature>
<dbReference type="KEGG" id="pfm:Pyrfu_0378"/>
<dbReference type="GO" id="GO:0005886">
    <property type="term" value="C:plasma membrane"/>
    <property type="evidence" value="ECO:0007669"/>
    <property type="project" value="UniProtKB-SubCell"/>
</dbReference>
<dbReference type="STRING" id="694429.Pyrfu_0378"/>
<organism evidence="8 9">
    <name type="scientific">Pyrolobus fumarii (strain DSM 11204 / 1A)</name>
    <dbReference type="NCBI Taxonomy" id="694429"/>
    <lineage>
        <taxon>Archaea</taxon>
        <taxon>Thermoproteota</taxon>
        <taxon>Thermoprotei</taxon>
        <taxon>Desulfurococcales</taxon>
        <taxon>Pyrodictiaceae</taxon>
        <taxon>Pyrolobus</taxon>
    </lineage>
</organism>
<dbReference type="HOGENOM" id="CLU_079909_1_1_2"/>
<feature type="transmembrane region" description="Helical" evidence="7">
    <location>
        <begin position="140"/>
        <end position="161"/>
    </location>
</feature>
<dbReference type="InterPro" id="IPR002771">
    <property type="entry name" value="Multi_antbiot-R_MarC"/>
</dbReference>
<dbReference type="Proteomes" id="UP000001037">
    <property type="component" value="Chromosome"/>
</dbReference>
<evidence type="ECO:0000256" key="6">
    <source>
        <dbReference type="ARBA" id="ARBA00023136"/>
    </source>
</evidence>
<feature type="transmembrane region" description="Helical" evidence="7">
    <location>
        <begin position="14"/>
        <end position="33"/>
    </location>
</feature>
<keyword evidence="9" id="KW-1185">Reference proteome</keyword>
<proteinExistence type="inferred from homology"/>
<feature type="transmembrane region" description="Helical" evidence="7">
    <location>
        <begin position="78"/>
        <end position="100"/>
    </location>
</feature>
<evidence type="ECO:0000256" key="7">
    <source>
        <dbReference type="RuleBase" id="RU362048"/>
    </source>
</evidence>
<keyword evidence="3" id="KW-1003">Cell membrane</keyword>
<dbReference type="PANTHER" id="PTHR33508:SF1">
    <property type="entry name" value="UPF0056 MEMBRANE PROTEIN YHCE"/>
    <property type="match status" value="1"/>
</dbReference>
<dbReference type="InParanoid" id="G0EFS9"/>